<dbReference type="Proteomes" id="UP000005359">
    <property type="component" value="Unassembled WGS sequence"/>
</dbReference>
<organism evidence="1 2">
    <name type="scientific">Dorea formicigenerans ATCC 27755</name>
    <dbReference type="NCBI Taxonomy" id="411461"/>
    <lineage>
        <taxon>Bacteria</taxon>
        <taxon>Bacillati</taxon>
        <taxon>Bacillota</taxon>
        <taxon>Clostridia</taxon>
        <taxon>Lachnospirales</taxon>
        <taxon>Lachnospiraceae</taxon>
        <taxon>Dorea</taxon>
    </lineage>
</organism>
<reference evidence="1 2" key="2">
    <citation type="submission" date="2007-10" db="EMBL/GenBank/DDBJ databases">
        <authorList>
            <person name="Fulton L."/>
            <person name="Clifton S."/>
            <person name="Fulton B."/>
            <person name="Xu J."/>
            <person name="Minx P."/>
            <person name="Pepin K.H."/>
            <person name="Johnson M."/>
            <person name="Thiruvilangam P."/>
            <person name="Bhonagiri V."/>
            <person name="Nash W.E."/>
            <person name="Wang C."/>
            <person name="Mardis E.R."/>
            <person name="Wilson R.K."/>
        </authorList>
    </citation>
    <scope>NUCLEOTIDE SEQUENCE [LARGE SCALE GENOMIC DNA]</scope>
    <source>
        <strain evidence="1 2">ATCC 27755</strain>
    </source>
</reference>
<sequence>MTYQDFFYIIKADVLRKNMGQPLEKYKEVDIYENDIPAKKETKI</sequence>
<evidence type="ECO:0000313" key="1">
    <source>
        <dbReference type="EMBL" id="EDR46006.1"/>
    </source>
</evidence>
<accession>B0G8K2</accession>
<reference evidence="1 2" key="1">
    <citation type="submission" date="2007-10" db="EMBL/GenBank/DDBJ databases">
        <title>Draft genome sequence of Dorea formicigenerans(ATCC 27755).</title>
        <authorList>
            <person name="Sudarsanam P."/>
            <person name="Ley R."/>
            <person name="Guruge J."/>
            <person name="Turnbaugh P.J."/>
            <person name="Mahowald M."/>
            <person name="Liep D."/>
            <person name="Gordon J."/>
        </authorList>
    </citation>
    <scope>NUCLEOTIDE SEQUENCE [LARGE SCALE GENOMIC DNA]</scope>
    <source>
        <strain evidence="1 2">ATCC 27755</strain>
    </source>
</reference>
<comment type="caution">
    <text evidence="1">The sequence shown here is derived from an EMBL/GenBank/DDBJ whole genome shotgun (WGS) entry which is preliminary data.</text>
</comment>
<evidence type="ECO:0000313" key="2">
    <source>
        <dbReference type="Proteomes" id="UP000005359"/>
    </source>
</evidence>
<dbReference type="AlphaFoldDB" id="B0G8K2"/>
<gene>
    <name evidence="1" type="ORF">DORFOR_02613</name>
</gene>
<dbReference type="PaxDb" id="411461-DORFOR_02613"/>
<dbReference type="EMBL" id="AAXA02000015">
    <property type="protein sequence ID" value="EDR46006.1"/>
    <property type="molecule type" value="Genomic_DNA"/>
</dbReference>
<proteinExistence type="predicted"/>
<name>B0G8K2_9FIRM</name>
<protein>
    <submittedName>
        <fullName evidence="1">Uncharacterized protein</fullName>
    </submittedName>
</protein>
<dbReference type="STRING" id="411461.DORFOR_02613"/>